<comment type="caution">
    <text evidence="1">The sequence shown here is derived from an EMBL/GenBank/DDBJ whole genome shotgun (WGS) entry which is preliminary data.</text>
</comment>
<accession>A0A9P6N8D9</accession>
<dbReference type="AlphaFoldDB" id="A0A9P6N8D9"/>
<name>A0A9P6N8D9_9BASI</name>
<evidence type="ECO:0000313" key="2">
    <source>
        <dbReference type="Proteomes" id="UP000886653"/>
    </source>
</evidence>
<proteinExistence type="predicted"/>
<organism evidence="1 2">
    <name type="scientific">Cronartium quercuum f. sp. fusiforme G11</name>
    <dbReference type="NCBI Taxonomy" id="708437"/>
    <lineage>
        <taxon>Eukaryota</taxon>
        <taxon>Fungi</taxon>
        <taxon>Dikarya</taxon>
        <taxon>Basidiomycota</taxon>
        <taxon>Pucciniomycotina</taxon>
        <taxon>Pucciniomycetes</taxon>
        <taxon>Pucciniales</taxon>
        <taxon>Coleosporiaceae</taxon>
        <taxon>Cronartium</taxon>
    </lineage>
</organism>
<dbReference type="Proteomes" id="UP000886653">
    <property type="component" value="Unassembled WGS sequence"/>
</dbReference>
<sequence>MVKIVDKCPSPTYCAATETTKNLRFGIDQSKFPKTPKKSSLNLLRSSPKSPAEIWESNASTEVFTTSSEGQEPKKLPMRNQLLISGPYHT</sequence>
<evidence type="ECO:0000313" key="1">
    <source>
        <dbReference type="EMBL" id="KAG0139652.1"/>
    </source>
</evidence>
<dbReference type="EMBL" id="MU167545">
    <property type="protein sequence ID" value="KAG0139652.1"/>
    <property type="molecule type" value="Genomic_DNA"/>
</dbReference>
<reference evidence="1" key="1">
    <citation type="submission" date="2013-11" db="EMBL/GenBank/DDBJ databases">
        <title>Genome sequence of the fusiform rust pathogen reveals effectors for host alternation and coevolution with pine.</title>
        <authorList>
            <consortium name="DOE Joint Genome Institute"/>
            <person name="Smith K."/>
            <person name="Pendleton A."/>
            <person name="Kubisiak T."/>
            <person name="Anderson C."/>
            <person name="Salamov A."/>
            <person name="Aerts A."/>
            <person name="Riley R."/>
            <person name="Clum A."/>
            <person name="Lindquist E."/>
            <person name="Ence D."/>
            <person name="Campbell M."/>
            <person name="Kronenberg Z."/>
            <person name="Feau N."/>
            <person name="Dhillon B."/>
            <person name="Hamelin R."/>
            <person name="Burleigh J."/>
            <person name="Smith J."/>
            <person name="Yandell M."/>
            <person name="Nelson C."/>
            <person name="Grigoriev I."/>
            <person name="Davis J."/>
        </authorList>
    </citation>
    <scope>NUCLEOTIDE SEQUENCE</scope>
    <source>
        <strain evidence="1">G11</strain>
    </source>
</reference>
<gene>
    <name evidence="1" type="ORF">CROQUDRAFT_101242</name>
</gene>
<keyword evidence="2" id="KW-1185">Reference proteome</keyword>
<protein>
    <submittedName>
        <fullName evidence="1">Uncharacterized protein</fullName>
    </submittedName>
</protein>